<dbReference type="AlphaFoldDB" id="E3H755"/>
<dbReference type="GO" id="GO:0045892">
    <property type="term" value="P:negative regulation of DNA-templated transcription"/>
    <property type="evidence" value="ECO:0007669"/>
    <property type="project" value="TreeGrafter"/>
</dbReference>
<dbReference type="KEGG" id="ipo:Ilyop_0750"/>
<dbReference type="CDD" id="cd07377">
    <property type="entry name" value="WHTH_GntR"/>
    <property type="match status" value="1"/>
</dbReference>
<dbReference type="STRING" id="572544.Ilyop_0750"/>
<dbReference type="HOGENOM" id="CLU_063236_5_2_0"/>
<dbReference type="Gene3D" id="3.40.1410.10">
    <property type="entry name" value="Chorismate lyase-like"/>
    <property type="match status" value="1"/>
</dbReference>
<evidence type="ECO:0000256" key="1">
    <source>
        <dbReference type="ARBA" id="ARBA00023015"/>
    </source>
</evidence>
<dbReference type="SUPFAM" id="SSF46785">
    <property type="entry name" value="Winged helix' DNA-binding domain"/>
    <property type="match status" value="1"/>
</dbReference>
<evidence type="ECO:0000256" key="3">
    <source>
        <dbReference type="ARBA" id="ARBA00023163"/>
    </source>
</evidence>
<dbReference type="InterPro" id="IPR000524">
    <property type="entry name" value="Tscrpt_reg_HTH_GntR"/>
</dbReference>
<dbReference type="InterPro" id="IPR036390">
    <property type="entry name" value="WH_DNA-bd_sf"/>
</dbReference>
<name>E3H755_ILYPC</name>
<dbReference type="Gene3D" id="1.10.10.10">
    <property type="entry name" value="Winged helix-like DNA-binding domain superfamily/Winged helix DNA-binding domain"/>
    <property type="match status" value="1"/>
</dbReference>
<dbReference type="InterPro" id="IPR011663">
    <property type="entry name" value="UTRA"/>
</dbReference>
<dbReference type="SMART" id="SM00866">
    <property type="entry name" value="UTRA"/>
    <property type="match status" value="1"/>
</dbReference>
<evidence type="ECO:0000256" key="2">
    <source>
        <dbReference type="ARBA" id="ARBA00023125"/>
    </source>
</evidence>
<keyword evidence="1" id="KW-0805">Transcription regulation</keyword>
<dbReference type="InterPro" id="IPR036388">
    <property type="entry name" value="WH-like_DNA-bd_sf"/>
</dbReference>
<dbReference type="Proteomes" id="UP000006875">
    <property type="component" value="Chromosome"/>
</dbReference>
<dbReference type="Pfam" id="PF00392">
    <property type="entry name" value="GntR"/>
    <property type="match status" value="1"/>
</dbReference>
<dbReference type="PANTHER" id="PTHR44846">
    <property type="entry name" value="MANNOSYL-D-GLYCERATE TRANSPORT/METABOLISM SYSTEM REPRESSOR MNGR-RELATED"/>
    <property type="match status" value="1"/>
</dbReference>
<reference evidence="5 6" key="1">
    <citation type="journal article" date="2010" name="Stand. Genomic Sci.">
        <title>Complete genome sequence of Ilyobacter polytropus type strain (CuHbu1).</title>
        <authorList>
            <person name="Sikorski J."/>
            <person name="Chertkov O."/>
            <person name="Lapidus A."/>
            <person name="Nolan M."/>
            <person name="Lucas S."/>
            <person name="Del Rio T.G."/>
            <person name="Tice H."/>
            <person name="Cheng J.F."/>
            <person name="Tapia R."/>
            <person name="Han C."/>
            <person name="Goodwin L."/>
            <person name="Pitluck S."/>
            <person name="Liolios K."/>
            <person name="Ivanova N."/>
            <person name="Mavromatis K."/>
            <person name="Mikhailova N."/>
            <person name="Pati A."/>
            <person name="Chen A."/>
            <person name="Palaniappan K."/>
            <person name="Land M."/>
            <person name="Hauser L."/>
            <person name="Chang Y.J."/>
            <person name="Jeffries C.D."/>
            <person name="Brambilla E."/>
            <person name="Yasawong M."/>
            <person name="Rohde M."/>
            <person name="Pukall R."/>
            <person name="Spring S."/>
            <person name="Goker M."/>
            <person name="Woyke T."/>
            <person name="Bristow J."/>
            <person name="Eisen J.A."/>
            <person name="Markowitz V."/>
            <person name="Hugenholtz P."/>
            <person name="Kyrpides N.C."/>
            <person name="Klenk H.P."/>
        </authorList>
    </citation>
    <scope>NUCLEOTIDE SEQUENCE [LARGE SCALE GENOMIC DNA]</scope>
    <source>
        <strain evidence="6">ATCC 51220 / DSM 2926 / LMG 16218 / CuHBu1</strain>
    </source>
</reference>
<dbReference type="eggNOG" id="COG2188">
    <property type="taxonomic scope" value="Bacteria"/>
</dbReference>
<evidence type="ECO:0000313" key="5">
    <source>
        <dbReference type="EMBL" id="ADO82536.1"/>
    </source>
</evidence>
<evidence type="ECO:0000313" key="6">
    <source>
        <dbReference type="Proteomes" id="UP000006875"/>
    </source>
</evidence>
<keyword evidence="3" id="KW-0804">Transcription</keyword>
<dbReference type="InterPro" id="IPR050679">
    <property type="entry name" value="Bact_HTH_transcr_reg"/>
</dbReference>
<dbReference type="InterPro" id="IPR028978">
    <property type="entry name" value="Chorismate_lyase_/UTRA_dom_sf"/>
</dbReference>
<dbReference type="SMART" id="SM00345">
    <property type="entry name" value="HTH_GNTR"/>
    <property type="match status" value="1"/>
</dbReference>
<feature type="domain" description="HTH gntR-type" evidence="4">
    <location>
        <begin position="2"/>
        <end position="70"/>
    </location>
</feature>
<dbReference type="Pfam" id="PF07702">
    <property type="entry name" value="UTRA"/>
    <property type="match status" value="1"/>
</dbReference>
<dbReference type="PANTHER" id="PTHR44846:SF1">
    <property type="entry name" value="MANNOSYL-D-GLYCERATE TRANSPORT_METABOLISM SYSTEM REPRESSOR MNGR-RELATED"/>
    <property type="match status" value="1"/>
</dbReference>
<dbReference type="PROSITE" id="PS50949">
    <property type="entry name" value="HTH_GNTR"/>
    <property type="match status" value="1"/>
</dbReference>
<dbReference type="GO" id="GO:0003677">
    <property type="term" value="F:DNA binding"/>
    <property type="evidence" value="ECO:0007669"/>
    <property type="project" value="UniProtKB-KW"/>
</dbReference>
<gene>
    <name evidence="5" type="ordered locus">Ilyop_0750</name>
</gene>
<dbReference type="RefSeq" id="WP_013387206.1">
    <property type="nucleotide sequence ID" value="NC_014632.1"/>
</dbReference>
<dbReference type="GO" id="GO:0003700">
    <property type="term" value="F:DNA-binding transcription factor activity"/>
    <property type="evidence" value="ECO:0007669"/>
    <property type="project" value="InterPro"/>
</dbReference>
<dbReference type="SUPFAM" id="SSF64288">
    <property type="entry name" value="Chorismate lyase-like"/>
    <property type="match status" value="1"/>
</dbReference>
<sequence>MLTKHEEIEKFILNGVIKGNYKPDEKVPSENQLAESFSVSRMTARKALDTLVTKGYLYKIKGKGTYVKDRENRDIIYLDEMIGFTKRVRRTGKVPRTDVKAFELIKPSEDIAARLGITTKDDVYYIERIRNIDNEPVILEVTYMPAYISPDLTIDHVQKSKYDYLRAKGHRIEEMVKEYIPVIPESKVREDLSLDKNMTVFKIELISILEDRSIFEYTKLYYNQNKYRFLQITKNTGKSF</sequence>
<accession>E3H755</accession>
<keyword evidence="2" id="KW-0238">DNA-binding</keyword>
<dbReference type="EMBL" id="CP002281">
    <property type="protein sequence ID" value="ADO82536.1"/>
    <property type="molecule type" value="Genomic_DNA"/>
</dbReference>
<protein>
    <submittedName>
        <fullName evidence="5">Transcriptional regulator, GntR family</fullName>
    </submittedName>
</protein>
<organism evidence="5 6">
    <name type="scientific">Ilyobacter polytropus (strain ATCC 51220 / DSM 2926 / LMG 16218 / CuHBu1)</name>
    <dbReference type="NCBI Taxonomy" id="572544"/>
    <lineage>
        <taxon>Bacteria</taxon>
        <taxon>Fusobacteriati</taxon>
        <taxon>Fusobacteriota</taxon>
        <taxon>Fusobacteriia</taxon>
        <taxon>Fusobacteriales</taxon>
        <taxon>Fusobacteriaceae</taxon>
        <taxon>Ilyobacter</taxon>
    </lineage>
</organism>
<evidence type="ECO:0000259" key="4">
    <source>
        <dbReference type="PROSITE" id="PS50949"/>
    </source>
</evidence>
<dbReference type="PRINTS" id="PR00035">
    <property type="entry name" value="HTHGNTR"/>
</dbReference>
<proteinExistence type="predicted"/>
<keyword evidence="6" id="KW-1185">Reference proteome</keyword>
<dbReference type="OrthoDB" id="46236at2"/>